<evidence type="ECO:0000256" key="1">
    <source>
        <dbReference type="SAM" id="MobiDB-lite"/>
    </source>
</evidence>
<sequence length="137" mass="13567">MNHFKGPLTPLVFDLNRLHESPTSFAGSNPTGVVKGPNENGRAGLLRYPTGPSPGAGATCCSSSSSLSLSSGSCGAIFANSAASVNNPLLLNVNTAGGPNLSSSSAISGGSSSAARHPDVSPCMLSQLKEADVPPTG</sequence>
<feature type="region of interest" description="Disordered" evidence="1">
    <location>
        <begin position="101"/>
        <end position="137"/>
    </location>
</feature>
<dbReference type="OrthoDB" id="10651457at2759"/>
<reference evidence="2 3" key="1">
    <citation type="submission" date="2018-11" db="EMBL/GenBank/DDBJ databases">
        <authorList>
            <consortium name="Pathogen Informatics"/>
        </authorList>
    </citation>
    <scope>NUCLEOTIDE SEQUENCE [LARGE SCALE GENOMIC DNA]</scope>
</reference>
<keyword evidence="3" id="KW-1185">Reference proteome</keyword>
<protein>
    <submittedName>
        <fullName evidence="2">Uncharacterized protein</fullName>
    </submittedName>
</protein>
<evidence type="ECO:0000313" key="2">
    <source>
        <dbReference type="EMBL" id="VDN18423.1"/>
    </source>
</evidence>
<organism evidence="2 3">
    <name type="scientific">Dibothriocephalus latus</name>
    <name type="common">Fish tapeworm</name>
    <name type="synonym">Diphyllobothrium latum</name>
    <dbReference type="NCBI Taxonomy" id="60516"/>
    <lineage>
        <taxon>Eukaryota</taxon>
        <taxon>Metazoa</taxon>
        <taxon>Spiralia</taxon>
        <taxon>Lophotrochozoa</taxon>
        <taxon>Platyhelminthes</taxon>
        <taxon>Cestoda</taxon>
        <taxon>Eucestoda</taxon>
        <taxon>Diphyllobothriidea</taxon>
        <taxon>Diphyllobothriidae</taxon>
        <taxon>Dibothriocephalus</taxon>
    </lineage>
</organism>
<accession>A0A3P7M4T4</accession>
<feature type="compositionally biased region" description="Low complexity" evidence="1">
    <location>
        <begin position="102"/>
        <end position="115"/>
    </location>
</feature>
<dbReference type="Proteomes" id="UP000281553">
    <property type="component" value="Unassembled WGS sequence"/>
</dbReference>
<proteinExistence type="predicted"/>
<evidence type="ECO:0000313" key="3">
    <source>
        <dbReference type="Proteomes" id="UP000281553"/>
    </source>
</evidence>
<dbReference type="AlphaFoldDB" id="A0A3P7M4T4"/>
<gene>
    <name evidence="2" type="ORF">DILT_LOCUS13179</name>
</gene>
<name>A0A3P7M4T4_DIBLA</name>
<dbReference type="EMBL" id="UYRU01069169">
    <property type="protein sequence ID" value="VDN18423.1"/>
    <property type="molecule type" value="Genomic_DNA"/>
</dbReference>